<evidence type="ECO:0000313" key="2">
    <source>
        <dbReference type="Proteomes" id="UP000017980"/>
    </source>
</evidence>
<proteinExistence type="predicted"/>
<protein>
    <submittedName>
        <fullName evidence="1">Uncharacterized phage protein (Putative DNA packaging)</fullName>
    </submittedName>
</protein>
<dbReference type="EMBL" id="CBBD010000050">
    <property type="protein sequence ID" value="CDA11201.1"/>
    <property type="molecule type" value="Genomic_DNA"/>
</dbReference>
<dbReference type="RefSeq" id="WP_022072358.1">
    <property type="nucleotide sequence ID" value="NZ_HF999329.1"/>
</dbReference>
<accession>R5XQX9</accession>
<comment type="caution">
    <text evidence="1">The sequence shown here is derived from an EMBL/GenBank/DDBJ whole genome shotgun (WGS) entry which is preliminary data.</text>
</comment>
<dbReference type="NCBIfam" id="TIGR01560">
    <property type="entry name" value="put_DNA_pack"/>
    <property type="match status" value="1"/>
</dbReference>
<organism evidence="1 2">
    <name type="scientific">Intestinibacter bartlettii CAG:1329</name>
    <dbReference type="NCBI Taxonomy" id="1263063"/>
    <lineage>
        <taxon>Bacteria</taxon>
        <taxon>Bacillati</taxon>
        <taxon>Bacillota</taxon>
        <taxon>Clostridia</taxon>
        <taxon>Peptostreptococcales</taxon>
        <taxon>Peptostreptococcaceae</taxon>
        <taxon>Intestinibacter</taxon>
    </lineage>
</organism>
<dbReference type="CDD" id="cd08054">
    <property type="entry name" value="gp6"/>
    <property type="match status" value="1"/>
</dbReference>
<dbReference type="InterPro" id="IPR021146">
    <property type="entry name" value="Phage_gp6-like_head-tail"/>
</dbReference>
<dbReference type="Pfam" id="PF05135">
    <property type="entry name" value="Phage_connect_1"/>
    <property type="match status" value="1"/>
</dbReference>
<dbReference type="Gene3D" id="1.10.3230.30">
    <property type="entry name" value="Phage gp6-like head-tail connector protein"/>
    <property type="match status" value="1"/>
</dbReference>
<evidence type="ECO:0000313" key="1">
    <source>
        <dbReference type="EMBL" id="CDA11201.1"/>
    </source>
</evidence>
<gene>
    <name evidence="1" type="ORF">BN488_02228</name>
</gene>
<sequence>MLELQEVKDYLGIDYDDDMVNRRLNNLIKVAESFLKGAIGKSFDREDARAKELALVVISDLYDNHDLHDKVSYNIRRLVNDFVLQLQMEARRN</sequence>
<reference evidence="1" key="1">
    <citation type="submission" date="2012-11" db="EMBL/GenBank/DDBJ databases">
        <title>Dependencies among metagenomic species, viruses, plasmids and units of genetic variation.</title>
        <authorList>
            <person name="Nielsen H.B."/>
            <person name="Almeida M."/>
            <person name="Juncker A.S."/>
            <person name="Rasmussen S."/>
            <person name="Li J."/>
            <person name="Sunagawa S."/>
            <person name="Plichta D."/>
            <person name="Gautier L."/>
            <person name="Le Chatelier E."/>
            <person name="Peletier E."/>
            <person name="Bonde I."/>
            <person name="Nielsen T."/>
            <person name="Manichanh C."/>
            <person name="Arumugam M."/>
            <person name="Batto J."/>
            <person name="Santos M.B.Q.D."/>
            <person name="Blom N."/>
            <person name="Borruel N."/>
            <person name="Burgdorf K.S."/>
            <person name="Boumezbeur F."/>
            <person name="Casellas F."/>
            <person name="Dore J."/>
            <person name="Guarner F."/>
            <person name="Hansen T."/>
            <person name="Hildebrand F."/>
            <person name="Kaas R.S."/>
            <person name="Kennedy S."/>
            <person name="Kristiansen K."/>
            <person name="Kultima J.R."/>
            <person name="Leonard P."/>
            <person name="Levenez F."/>
            <person name="Lund O."/>
            <person name="Moumen B."/>
            <person name="Le Paslier D."/>
            <person name="Pons N."/>
            <person name="Pedersen O."/>
            <person name="Prifti E."/>
            <person name="Qin J."/>
            <person name="Raes J."/>
            <person name="Tap J."/>
            <person name="Tims S."/>
            <person name="Ussery D.W."/>
            <person name="Yamada T."/>
            <person name="MetaHit consortium"/>
            <person name="Renault P."/>
            <person name="Sicheritz-Ponten T."/>
            <person name="Bork P."/>
            <person name="Wang J."/>
            <person name="Brunak S."/>
            <person name="Ehrlich S.D."/>
        </authorList>
    </citation>
    <scope>NUCLEOTIDE SEQUENCE [LARGE SCALE GENOMIC DNA]</scope>
</reference>
<dbReference type="AlphaFoldDB" id="R5XQX9"/>
<dbReference type="InterPro" id="IPR006450">
    <property type="entry name" value="Phage_HK97_gp6-like"/>
</dbReference>
<name>R5XQX9_9FIRM</name>
<dbReference type="Proteomes" id="UP000017980">
    <property type="component" value="Unassembled WGS sequence"/>
</dbReference>